<evidence type="ECO:0000256" key="1">
    <source>
        <dbReference type="ARBA" id="ARBA00004651"/>
    </source>
</evidence>
<feature type="transmembrane region" description="Helical" evidence="11">
    <location>
        <begin position="440"/>
        <end position="462"/>
    </location>
</feature>
<evidence type="ECO:0000256" key="9">
    <source>
        <dbReference type="ARBA" id="ARBA00037295"/>
    </source>
</evidence>
<keyword evidence="6" id="KW-0769">Symport</keyword>
<feature type="transmembrane region" description="Helical" evidence="11">
    <location>
        <begin position="316"/>
        <end position="336"/>
    </location>
</feature>
<evidence type="ECO:0000256" key="8">
    <source>
        <dbReference type="ARBA" id="ARBA00023136"/>
    </source>
</evidence>
<keyword evidence="5 11" id="KW-0812">Transmembrane</keyword>
<dbReference type="InterPro" id="IPR005829">
    <property type="entry name" value="Sugar_transporter_CS"/>
</dbReference>
<evidence type="ECO:0000256" key="11">
    <source>
        <dbReference type="SAM" id="Phobius"/>
    </source>
</evidence>
<feature type="transmembrane region" description="Helical" evidence="11">
    <location>
        <begin position="373"/>
        <end position="402"/>
    </location>
</feature>
<dbReference type="InterPro" id="IPR051084">
    <property type="entry name" value="H+-coupled_symporters"/>
</dbReference>
<feature type="transmembrane region" description="Helical" evidence="11">
    <location>
        <begin position="123"/>
        <end position="142"/>
    </location>
</feature>
<dbReference type="PATRIC" id="fig|86662.23.peg.3011"/>
<evidence type="ECO:0000256" key="6">
    <source>
        <dbReference type="ARBA" id="ARBA00022847"/>
    </source>
</evidence>
<feature type="transmembrane region" description="Helical" evidence="11">
    <location>
        <begin position="90"/>
        <end position="111"/>
    </location>
</feature>
<dbReference type="GO" id="GO:0015293">
    <property type="term" value="F:symporter activity"/>
    <property type="evidence" value="ECO:0007669"/>
    <property type="project" value="UniProtKB-KW"/>
</dbReference>
<feature type="transmembrane region" description="Helical" evidence="11">
    <location>
        <begin position="148"/>
        <end position="168"/>
    </location>
</feature>
<evidence type="ECO:0000259" key="12">
    <source>
        <dbReference type="PROSITE" id="PS50850"/>
    </source>
</evidence>
<name>A0A1E8BMB7_BACMY</name>
<dbReference type="Gene3D" id="1.20.1250.20">
    <property type="entry name" value="MFS general substrate transporter like domains"/>
    <property type="match status" value="2"/>
</dbReference>
<dbReference type="PANTHER" id="PTHR43528:SF1">
    <property type="entry name" value="ALPHA-KETOGLUTARATE PERMEASE"/>
    <property type="match status" value="1"/>
</dbReference>
<dbReference type="InterPro" id="IPR036259">
    <property type="entry name" value="MFS_trans_sf"/>
</dbReference>
<gene>
    <name evidence="13" type="ORF">BWGOE11_30370</name>
</gene>
<protein>
    <recommendedName>
        <fullName evidence="10">Putative proline/betaine transporter</fullName>
    </recommendedName>
</protein>
<organism evidence="13 14">
    <name type="scientific">Bacillus mycoides</name>
    <dbReference type="NCBI Taxonomy" id="1405"/>
    <lineage>
        <taxon>Bacteria</taxon>
        <taxon>Bacillati</taxon>
        <taxon>Bacillota</taxon>
        <taxon>Bacilli</taxon>
        <taxon>Bacillales</taxon>
        <taxon>Bacillaceae</taxon>
        <taxon>Bacillus</taxon>
        <taxon>Bacillus cereus group</taxon>
    </lineage>
</organism>
<evidence type="ECO:0000313" key="14">
    <source>
        <dbReference type="Proteomes" id="UP000175835"/>
    </source>
</evidence>
<evidence type="ECO:0000256" key="3">
    <source>
        <dbReference type="ARBA" id="ARBA00022448"/>
    </source>
</evidence>
<dbReference type="PANTHER" id="PTHR43528">
    <property type="entry name" value="ALPHA-KETOGLUTARATE PERMEASE"/>
    <property type="match status" value="1"/>
</dbReference>
<dbReference type="FunFam" id="1.20.1250.20:FF:000236">
    <property type="entry name" value="Proline/betaine transporter, putative"/>
    <property type="match status" value="1"/>
</dbReference>
<comment type="function">
    <text evidence="9">May be a proton symporter involved in the uptake of osmolytes such as proline and glycine betaine.</text>
</comment>
<evidence type="ECO:0000256" key="7">
    <source>
        <dbReference type="ARBA" id="ARBA00022989"/>
    </source>
</evidence>
<keyword evidence="7 11" id="KW-1133">Transmembrane helix</keyword>
<feature type="transmembrane region" description="Helical" evidence="11">
    <location>
        <begin position="348"/>
        <end position="367"/>
    </location>
</feature>
<dbReference type="Pfam" id="PF07690">
    <property type="entry name" value="MFS_1"/>
    <property type="match status" value="1"/>
</dbReference>
<dbReference type="EMBL" id="LXLX01000034">
    <property type="protein sequence ID" value="OFD92293.1"/>
    <property type="molecule type" value="Genomic_DNA"/>
</dbReference>
<dbReference type="FunFam" id="1.20.1250.20:FF:000001">
    <property type="entry name" value="Dicarboxylate MFS transporter"/>
    <property type="match status" value="1"/>
</dbReference>
<evidence type="ECO:0000256" key="4">
    <source>
        <dbReference type="ARBA" id="ARBA00022475"/>
    </source>
</evidence>
<dbReference type="AlphaFoldDB" id="A0A1E8BMB7"/>
<keyword evidence="3" id="KW-0813">Transport</keyword>
<feature type="transmembrane region" description="Helical" evidence="11">
    <location>
        <begin position="224"/>
        <end position="243"/>
    </location>
</feature>
<dbReference type="InterPro" id="IPR011701">
    <property type="entry name" value="MFS"/>
</dbReference>
<feature type="transmembrane region" description="Helical" evidence="11">
    <location>
        <begin position="189"/>
        <end position="212"/>
    </location>
</feature>
<reference evidence="13 14" key="1">
    <citation type="submission" date="2016-05" db="EMBL/GenBank/DDBJ databases">
        <title>Bacillus thuringiensis and Bacillus weihenstephanensis as novel biocontrol agents of wilt causing Verticillium species.</title>
        <authorList>
            <person name="Hollensteiner J."/>
            <person name="Wemheuer F."/>
            <person name="Harting R."/>
            <person name="Kolarzyk A."/>
            <person name="Diaz-Valerio S."/>
            <person name="Poehlein A."/>
            <person name="Brzuszkiewicz E."/>
            <person name="Nesemann K."/>
            <person name="Braus-Stromeyer S."/>
            <person name="Braus G."/>
            <person name="Daniel R."/>
            <person name="Liesegang H."/>
        </authorList>
    </citation>
    <scope>NUCLEOTIDE SEQUENCE [LARGE SCALE GENOMIC DNA]</scope>
    <source>
        <strain evidence="13 14">GOE11</strain>
    </source>
</reference>
<dbReference type="SUPFAM" id="SSF103473">
    <property type="entry name" value="MFS general substrate transporter"/>
    <property type="match status" value="1"/>
</dbReference>
<feature type="transmembrane region" description="Helical" evidence="11">
    <location>
        <begin position="414"/>
        <end position="434"/>
    </location>
</feature>
<sequence>MLRIEFILVREGVLKEVKLNKGLFYYMQQNNDLNFEPQDVNIVNPKQARKAVIATGIGNAMEWFDFGLYAYLAVILSQLFFSGVNNSGLQLVLTFGTFAAAFLVRPIGGIFFGRIGDKYGRKIVLSTTIILMALSTLFIALLPTYEQIGVWAPILLLVARMIQGFSTGGEYSGAMVYIAESSPDKKRGILGSGLEIGTLSGYIAASVIVTILTLLLTDEQMLSWGWRIPFLIAAPIGLVGLYLRRHLDESPIFQEMEKAQEESEDNEQFSFMDILKYHKKDFLLSTVIVAFFNITNYMILSYIPSYLTQVLKVKETTGLLIISITMALMIPLALYFGKLSDKVGNKRVVQIGLLGLALCSIPAFLLIGNGHIVAMFAGIFVLGFFLSVYEGTLPSLLPALFFTDVRYRALSISFNISVSIFGGTTPLVCSYLVHVTGNPLAPAFYLTGVSVIGLVVFSVLFVTTSGRALKGSYPTVESKKEAHQIAKEDPEETLWWHEESLEIEAGKKA</sequence>
<accession>A0A1E8BMB7</accession>
<evidence type="ECO:0000256" key="5">
    <source>
        <dbReference type="ARBA" id="ARBA00022692"/>
    </source>
</evidence>
<dbReference type="GO" id="GO:0005886">
    <property type="term" value="C:plasma membrane"/>
    <property type="evidence" value="ECO:0007669"/>
    <property type="project" value="UniProtKB-SubCell"/>
</dbReference>
<proteinExistence type="inferred from homology"/>
<dbReference type="Proteomes" id="UP000175835">
    <property type="component" value="Unassembled WGS sequence"/>
</dbReference>
<comment type="similarity">
    <text evidence="2">Belongs to the major facilitator superfamily. Metabolite:H+ Symporter (MHS) family (TC 2.A.1.6) family.</text>
</comment>
<keyword evidence="8 11" id="KW-0472">Membrane</keyword>
<dbReference type="PROSITE" id="PS50850">
    <property type="entry name" value="MFS"/>
    <property type="match status" value="1"/>
</dbReference>
<dbReference type="PROSITE" id="PS00217">
    <property type="entry name" value="SUGAR_TRANSPORT_2"/>
    <property type="match status" value="1"/>
</dbReference>
<evidence type="ECO:0000256" key="2">
    <source>
        <dbReference type="ARBA" id="ARBA00008240"/>
    </source>
</evidence>
<evidence type="ECO:0000256" key="10">
    <source>
        <dbReference type="ARBA" id="ARBA00039918"/>
    </source>
</evidence>
<dbReference type="InterPro" id="IPR020846">
    <property type="entry name" value="MFS_dom"/>
</dbReference>
<keyword evidence="4" id="KW-1003">Cell membrane</keyword>
<comment type="subcellular location">
    <subcellularLocation>
        <location evidence="1">Cell membrane</location>
        <topology evidence="1">Multi-pass membrane protein</topology>
    </subcellularLocation>
</comment>
<comment type="caution">
    <text evidence="13">The sequence shown here is derived from an EMBL/GenBank/DDBJ whole genome shotgun (WGS) entry which is preliminary data.</text>
</comment>
<feature type="domain" description="Major facilitator superfamily (MFS) profile" evidence="12">
    <location>
        <begin position="51"/>
        <end position="466"/>
    </location>
</feature>
<dbReference type="CDD" id="cd17366">
    <property type="entry name" value="MFS_ProP"/>
    <property type="match status" value="1"/>
</dbReference>
<feature type="transmembrane region" description="Helical" evidence="11">
    <location>
        <begin position="282"/>
        <end position="304"/>
    </location>
</feature>
<evidence type="ECO:0000313" key="13">
    <source>
        <dbReference type="EMBL" id="OFD92293.1"/>
    </source>
</evidence>